<keyword evidence="1" id="KW-0812">Transmembrane</keyword>
<proteinExistence type="predicted"/>
<gene>
    <name evidence="2" type="ORF">SAMN05660461_5496</name>
</gene>
<evidence type="ECO:0000313" key="3">
    <source>
        <dbReference type="Proteomes" id="UP000190166"/>
    </source>
</evidence>
<feature type="transmembrane region" description="Helical" evidence="1">
    <location>
        <begin position="130"/>
        <end position="149"/>
    </location>
</feature>
<evidence type="ECO:0000313" key="2">
    <source>
        <dbReference type="EMBL" id="SKD09607.1"/>
    </source>
</evidence>
<sequence>MRPFSSFPGTVLLAGLITGTLDILSAFVYFSVVSHGQPVSKILVYISSGVFGKAAFSGGPAMMWWGLLFHYLIALTWSFVFFVLYPKIAGLHKHPVATGLVYGLLVWCVMNLVVVPLSQVPHGPLRLVNSVINILILMAMIGLPLSFMARKYYTR</sequence>
<feature type="transmembrane region" description="Helical" evidence="1">
    <location>
        <begin position="68"/>
        <end position="85"/>
    </location>
</feature>
<dbReference type="STRING" id="393003.SAMN05660461_5496"/>
<dbReference type="Proteomes" id="UP000190166">
    <property type="component" value="Unassembled WGS sequence"/>
</dbReference>
<organism evidence="2 3">
    <name type="scientific">Chitinophaga ginsengisegetis</name>
    <dbReference type="NCBI Taxonomy" id="393003"/>
    <lineage>
        <taxon>Bacteria</taxon>
        <taxon>Pseudomonadati</taxon>
        <taxon>Bacteroidota</taxon>
        <taxon>Chitinophagia</taxon>
        <taxon>Chitinophagales</taxon>
        <taxon>Chitinophagaceae</taxon>
        <taxon>Chitinophaga</taxon>
    </lineage>
</organism>
<dbReference type="EMBL" id="FUZZ01000005">
    <property type="protein sequence ID" value="SKD09607.1"/>
    <property type="molecule type" value="Genomic_DNA"/>
</dbReference>
<reference evidence="2 3" key="1">
    <citation type="submission" date="2017-02" db="EMBL/GenBank/DDBJ databases">
        <authorList>
            <person name="Peterson S.W."/>
        </authorList>
    </citation>
    <scope>NUCLEOTIDE SEQUENCE [LARGE SCALE GENOMIC DNA]</scope>
    <source>
        <strain evidence="2 3">DSM 18108</strain>
    </source>
</reference>
<feature type="transmembrane region" description="Helical" evidence="1">
    <location>
        <begin position="12"/>
        <end position="30"/>
    </location>
</feature>
<keyword evidence="1" id="KW-1133">Transmembrane helix</keyword>
<evidence type="ECO:0000256" key="1">
    <source>
        <dbReference type="SAM" id="Phobius"/>
    </source>
</evidence>
<name>A0A1T5PAH0_9BACT</name>
<accession>A0A1T5PAH0</accession>
<evidence type="ECO:0008006" key="4">
    <source>
        <dbReference type="Google" id="ProtNLM"/>
    </source>
</evidence>
<keyword evidence="1" id="KW-0472">Membrane</keyword>
<dbReference type="AlphaFoldDB" id="A0A1T5PAH0"/>
<keyword evidence="3" id="KW-1185">Reference proteome</keyword>
<feature type="transmembrane region" description="Helical" evidence="1">
    <location>
        <begin position="97"/>
        <end position="118"/>
    </location>
</feature>
<protein>
    <recommendedName>
        <fullName evidence="4">DUF1440 domain-containing protein</fullName>
    </recommendedName>
</protein>
<dbReference type="RefSeq" id="WP_079472758.1">
    <property type="nucleotide sequence ID" value="NZ_FUZZ01000005.1"/>
</dbReference>